<dbReference type="AlphaFoldDB" id="A0A670JNZ8"/>
<dbReference type="SUPFAM" id="SSF54928">
    <property type="entry name" value="RNA-binding domain, RBD"/>
    <property type="match status" value="1"/>
</dbReference>
<evidence type="ECO:0000256" key="2">
    <source>
        <dbReference type="ARBA" id="ARBA00015189"/>
    </source>
</evidence>
<dbReference type="GO" id="GO:0003723">
    <property type="term" value="F:RNA binding"/>
    <property type="evidence" value="ECO:0007669"/>
    <property type="project" value="UniProtKB-KW"/>
</dbReference>
<proteinExistence type="inferred from homology"/>
<keyword evidence="10" id="KW-1185">Reference proteome</keyword>
<evidence type="ECO:0000256" key="7">
    <source>
        <dbReference type="ARBA" id="ARBA00035004"/>
    </source>
</evidence>
<keyword evidence="5" id="KW-0694">RNA-binding</keyword>
<keyword evidence="6" id="KW-0508">mRNA splicing</keyword>
<evidence type="ECO:0000256" key="6">
    <source>
        <dbReference type="ARBA" id="ARBA00023187"/>
    </source>
</evidence>
<evidence type="ECO:0000256" key="3">
    <source>
        <dbReference type="ARBA" id="ARBA00022664"/>
    </source>
</evidence>
<dbReference type="RefSeq" id="XP_028606843.1">
    <property type="nucleotide sequence ID" value="XM_028751010.1"/>
</dbReference>
<keyword evidence="4" id="KW-0747">Spliceosome</keyword>
<dbReference type="PANTHER" id="PTHR20957">
    <property type="entry name" value="RNA-BINDING PROTEIN 48"/>
    <property type="match status" value="1"/>
</dbReference>
<dbReference type="InterPro" id="IPR039599">
    <property type="entry name" value="RBM48"/>
</dbReference>
<evidence type="ECO:0000256" key="4">
    <source>
        <dbReference type="ARBA" id="ARBA00022728"/>
    </source>
</evidence>
<comment type="similarity">
    <text evidence="1">Belongs to the RBM48 family.</text>
</comment>
<dbReference type="GeneTree" id="ENSGT00390000004541"/>
<reference evidence="9" key="3">
    <citation type="submission" date="2025-09" db="UniProtKB">
        <authorList>
            <consortium name="Ensembl"/>
        </authorList>
    </citation>
    <scope>IDENTIFICATION</scope>
</reference>
<dbReference type="GO" id="GO:0008380">
    <property type="term" value="P:RNA splicing"/>
    <property type="evidence" value="ECO:0007669"/>
    <property type="project" value="UniProtKB-KW"/>
</dbReference>
<dbReference type="Proteomes" id="UP000472272">
    <property type="component" value="Chromosome 12"/>
</dbReference>
<evidence type="ECO:0000313" key="9">
    <source>
        <dbReference type="Ensembl" id="ENSPMRP00000026763.1"/>
    </source>
</evidence>
<dbReference type="OrthoDB" id="78358at2759"/>
<evidence type="ECO:0000256" key="1">
    <source>
        <dbReference type="ARBA" id="ARBA00006938"/>
    </source>
</evidence>
<dbReference type="Ensembl" id="ENSPMRT00000028397.1">
    <property type="protein sequence ID" value="ENSPMRP00000026763.1"/>
    <property type="gene ID" value="ENSPMRG00000017298.1"/>
</dbReference>
<protein>
    <recommendedName>
        <fullName evidence="2">RNA-binding protein 48</fullName>
    </recommendedName>
</protein>
<comment type="function">
    <text evidence="7">As a component of the minor spliceosome, involved in the splicing of U12-type introns in pre-mRNAs.</text>
</comment>
<feature type="region of interest" description="Disordered" evidence="8">
    <location>
        <begin position="347"/>
        <end position="371"/>
    </location>
</feature>
<dbReference type="GO" id="GO:0006397">
    <property type="term" value="P:mRNA processing"/>
    <property type="evidence" value="ECO:0007669"/>
    <property type="project" value="UniProtKB-KW"/>
</dbReference>
<sequence>MAAAGDQSGGGEVGGVYQHHAQQSICASRAKYREGRRPRAVKVYTINLESRYLLIQGVPALGVMKELVEQFALYGTIEEYNPLDDYPAEEFTEVYLIKFQKIQSARIAKRKLDERSFFGSLLHVCYAPEFETIQETREKLQDRRKYIAKATSSKDQLQVKNSSISFQKAVQLDASGSCTSQAATSNWNQSVHLGHPQQSSYYELPLRSVTSPLGQQCQSMLAAPRNVSDCAEAAECSGQRTLMAQGLQQGVHNTLTHCDPQRKVPCTNGLGRFMPRTTQLQERKRRRDEDNKLALFGKDINSEEIIIGPRLPETPKIDLEDESLNTSANLIRNKLKEVVVPVQTPVQTPDLSGGISVNSQAKPTLKQRRRI</sequence>
<dbReference type="FunFam" id="3.30.70.330:FF:000424">
    <property type="entry name" value="RNA-binding protein 48 isoform X4"/>
    <property type="match status" value="1"/>
</dbReference>
<dbReference type="InterPro" id="IPR035979">
    <property type="entry name" value="RBD_domain_sf"/>
</dbReference>
<dbReference type="KEGG" id="pmua:114607634"/>
<evidence type="ECO:0000256" key="8">
    <source>
        <dbReference type="SAM" id="MobiDB-lite"/>
    </source>
</evidence>
<dbReference type="GeneID" id="114607634"/>
<evidence type="ECO:0000313" key="10">
    <source>
        <dbReference type="Proteomes" id="UP000472272"/>
    </source>
</evidence>
<evidence type="ECO:0000256" key="5">
    <source>
        <dbReference type="ARBA" id="ARBA00022884"/>
    </source>
</evidence>
<reference evidence="9 10" key="1">
    <citation type="journal article" date="2019" name="Proc. Natl. Acad. Sci. U.S.A.">
        <title>Regulatory changes in pterin and carotenoid genes underlie balanced color polymorphisms in the wall lizard.</title>
        <authorList>
            <person name="Andrade P."/>
            <person name="Pinho C."/>
            <person name="Perez I de Lanuza G."/>
            <person name="Afonso S."/>
            <person name="Brejcha J."/>
            <person name="Rubin C.J."/>
            <person name="Wallerman O."/>
            <person name="Pereira P."/>
            <person name="Sabatino S.J."/>
            <person name="Bellati A."/>
            <person name="Pellitteri-Rosa D."/>
            <person name="Bosakova Z."/>
            <person name="Bunikis I."/>
            <person name="Carretero M.A."/>
            <person name="Feiner N."/>
            <person name="Marsik P."/>
            <person name="Pauperio F."/>
            <person name="Salvi D."/>
            <person name="Soler L."/>
            <person name="While G.M."/>
            <person name="Uller T."/>
            <person name="Font E."/>
            <person name="Andersson L."/>
            <person name="Carneiro M."/>
        </authorList>
    </citation>
    <scope>NUCLEOTIDE SEQUENCE</scope>
</reference>
<dbReference type="GO" id="GO:0005654">
    <property type="term" value="C:nucleoplasm"/>
    <property type="evidence" value="ECO:0007669"/>
    <property type="project" value="Ensembl"/>
</dbReference>
<dbReference type="InterPro" id="IPR034264">
    <property type="entry name" value="RBM48_RRM"/>
</dbReference>
<accession>A0A670JNZ8</accession>
<dbReference type="CTD" id="84060"/>
<reference evidence="9" key="2">
    <citation type="submission" date="2025-08" db="UniProtKB">
        <authorList>
            <consortium name="Ensembl"/>
        </authorList>
    </citation>
    <scope>IDENTIFICATION</scope>
</reference>
<dbReference type="Gene3D" id="3.30.70.330">
    <property type="match status" value="1"/>
</dbReference>
<dbReference type="GO" id="GO:0005681">
    <property type="term" value="C:spliceosomal complex"/>
    <property type="evidence" value="ECO:0007669"/>
    <property type="project" value="UniProtKB-KW"/>
</dbReference>
<dbReference type="PANTHER" id="PTHR20957:SF0">
    <property type="entry name" value="RNA-BINDING PROTEIN 48"/>
    <property type="match status" value="1"/>
</dbReference>
<organism evidence="9 10">
    <name type="scientific">Podarcis muralis</name>
    <name type="common">Wall lizard</name>
    <name type="synonym">Lacerta muralis</name>
    <dbReference type="NCBI Taxonomy" id="64176"/>
    <lineage>
        <taxon>Eukaryota</taxon>
        <taxon>Metazoa</taxon>
        <taxon>Chordata</taxon>
        <taxon>Craniata</taxon>
        <taxon>Vertebrata</taxon>
        <taxon>Euteleostomi</taxon>
        <taxon>Lepidosauria</taxon>
        <taxon>Squamata</taxon>
        <taxon>Bifurcata</taxon>
        <taxon>Unidentata</taxon>
        <taxon>Episquamata</taxon>
        <taxon>Laterata</taxon>
        <taxon>Lacertibaenia</taxon>
        <taxon>Lacertidae</taxon>
        <taxon>Podarcis</taxon>
    </lineage>
</organism>
<dbReference type="CDD" id="cd12442">
    <property type="entry name" value="RRM_RBM48"/>
    <property type="match status" value="1"/>
</dbReference>
<dbReference type="InterPro" id="IPR012677">
    <property type="entry name" value="Nucleotide-bd_a/b_plait_sf"/>
</dbReference>
<gene>
    <name evidence="9" type="primary">RBM48</name>
</gene>
<keyword evidence="3" id="KW-0507">mRNA processing</keyword>
<name>A0A670JNZ8_PODMU</name>
<dbReference type="OMA" id="PLCYFAS"/>